<reference evidence="6 7" key="1">
    <citation type="submission" date="2018-05" db="EMBL/GenBank/DDBJ databases">
        <title>Abyssibacter profundi OUC007T gen. nov., sp. nov, a marine bacterium isolated from seawater of the Mariana Trench.</title>
        <authorList>
            <person name="Zhou S."/>
        </authorList>
    </citation>
    <scope>NUCLEOTIDE SEQUENCE [LARGE SCALE GENOMIC DNA]</scope>
    <source>
        <strain evidence="6 7">OUC007</strain>
    </source>
</reference>
<keyword evidence="3" id="KW-0238">DNA-binding</keyword>
<dbReference type="PANTHER" id="PTHR30118">
    <property type="entry name" value="HTH-TYPE TRANSCRIPTIONAL REGULATOR LEUO-RELATED"/>
    <property type="match status" value="1"/>
</dbReference>
<dbReference type="InterPro" id="IPR036390">
    <property type="entry name" value="WH_DNA-bd_sf"/>
</dbReference>
<keyword evidence="7" id="KW-1185">Reference proteome</keyword>
<dbReference type="Pfam" id="PF00126">
    <property type="entry name" value="HTH_1"/>
    <property type="match status" value="1"/>
</dbReference>
<evidence type="ECO:0000313" key="6">
    <source>
        <dbReference type="EMBL" id="PWN57428.1"/>
    </source>
</evidence>
<dbReference type="AlphaFoldDB" id="A0A363UPM3"/>
<dbReference type="OrthoDB" id="8720143at2"/>
<dbReference type="SUPFAM" id="SSF46785">
    <property type="entry name" value="Winged helix' DNA-binding domain"/>
    <property type="match status" value="1"/>
</dbReference>
<dbReference type="SUPFAM" id="SSF53850">
    <property type="entry name" value="Periplasmic binding protein-like II"/>
    <property type="match status" value="1"/>
</dbReference>
<dbReference type="PROSITE" id="PS50931">
    <property type="entry name" value="HTH_LYSR"/>
    <property type="match status" value="1"/>
</dbReference>
<dbReference type="InterPro" id="IPR050389">
    <property type="entry name" value="LysR-type_TF"/>
</dbReference>
<evidence type="ECO:0000256" key="1">
    <source>
        <dbReference type="ARBA" id="ARBA00009437"/>
    </source>
</evidence>
<dbReference type="InterPro" id="IPR036388">
    <property type="entry name" value="WH-like_DNA-bd_sf"/>
</dbReference>
<organism evidence="6 7">
    <name type="scientific">Abyssibacter profundi</name>
    <dbReference type="NCBI Taxonomy" id="2182787"/>
    <lineage>
        <taxon>Bacteria</taxon>
        <taxon>Pseudomonadati</taxon>
        <taxon>Pseudomonadota</taxon>
        <taxon>Gammaproteobacteria</taxon>
        <taxon>Chromatiales</taxon>
        <taxon>Oceanococcaceae</taxon>
        <taxon>Abyssibacter</taxon>
    </lineage>
</organism>
<dbReference type="Gene3D" id="3.40.190.10">
    <property type="entry name" value="Periplasmic binding protein-like II"/>
    <property type="match status" value="2"/>
</dbReference>
<dbReference type="GO" id="GO:0003677">
    <property type="term" value="F:DNA binding"/>
    <property type="evidence" value="ECO:0007669"/>
    <property type="project" value="UniProtKB-KW"/>
</dbReference>
<dbReference type="Pfam" id="PF03466">
    <property type="entry name" value="LysR_substrate"/>
    <property type="match status" value="1"/>
</dbReference>
<comment type="similarity">
    <text evidence="1">Belongs to the LysR transcriptional regulatory family.</text>
</comment>
<dbReference type="GO" id="GO:0003700">
    <property type="term" value="F:DNA-binding transcription factor activity"/>
    <property type="evidence" value="ECO:0007669"/>
    <property type="project" value="InterPro"/>
</dbReference>
<dbReference type="EMBL" id="QEQK01000002">
    <property type="protein sequence ID" value="PWN57428.1"/>
    <property type="molecule type" value="Genomic_DNA"/>
</dbReference>
<dbReference type="CDD" id="cd08417">
    <property type="entry name" value="PBP2_Nitroaromatics_like"/>
    <property type="match status" value="1"/>
</dbReference>
<comment type="caution">
    <text evidence="6">The sequence shown here is derived from an EMBL/GenBank/DDBJ whole genome shotgun (WGS) entry which is preliminary data.</text>
</comment>
<proteinExistence type="inferred from homology"/>
<evidence type="ECO:0000259" key="5">
    <source>
        <dbReference type="PROSITE" id="PS50931"/>
    </source>
</evidence>
<accession>A0A363UPM3</accession>
<keyword evidence="4" id="KW-0804">Transcription</keyword>
<evidence type="ECO:0000256" key="4">
    <source>
        <dbReference type="ARBA" id="ARBA00023163"/>
    </source>
</evidence>
<evidence type="ECO:0000256" key="3">
    <source>
        <dbReference type="ARBA" id="ARBA00023125"/>
    </source>
</evidence>
<gene>
    <name evidence="6" type="ORF">DEH80_02755</name>
</gene>
<dbReference type="InterPro" id="IPR000847">
    <property type="entry name" value="LysR_HTH_N"/>
</dbReference>
<dbReference type="Gene3D" id="1.10.10.10">
    <property type="entry name" value="Winged helix-like DNA-binding domain superfamily/Winged helix DNA-binding domain"/>
    <property type="match status" value="1"/>
</dbReference>
<sequence>MNLKHIDLNLLVYLDVLLQTCSVTQAAESMGISQPAMSNGLRRLRELFNDPLLIRTKDGMAPTERARALQPLVRKIVADVELAVEPDKGFDPATARRVFRLSVSDYSECTLLPPLLRAMHNTAPNITLDILTPSDVSYSDVEGGKVDLVINRFDEVPQSFHHQTIWRDSFSCMISRDNPIRDHFDLESYLEASHVWVSKTGMGIGVGVEPGTMQQLGWVDDALARLGKRRKIRVYTRHYQAAMQLAEMDDLVITLPSKSAKLQQDNPDVLILPPPFEIPETELKMAWSSLLQHNPAHQWLRGLIAKVASELD</sequence>
<dbReference type="Proteomes" id="UP000251800">
    <property type="component" value="Unassembled WGS sequence"/>
</dbReference>
<keyword evidence="2" id="KW-0805">Transcription regulation</keyword>
<feature type="domain" description="HTH lysR-type" evidence="5">
    <location>
        <begin position="6"/>
        <end position="63"/>
    </location>
</feature>
<dbReference type="RefSeq" id="WP_109718932.1">
    <property type="nucleotide sequence ID" value="NZ_QEQK01000002.1"/>
</dbReference>
<dbReference type="InterPro" id="IPR005119">
    <property type="entry name" value="LysR_subst-bd"/>
</dbReference>
<evidence type="ECO:0000256" key="2">
    <source>
        <dbReference type="ARBA" id="ARBA00023015"/>
    </source>
</evidence>
<dbReference type="PRINTS" id="PR00039">
    <property type="entry name" value="HTHLYSR"/>
</dbReference>
<dbReference type="InterPro" id="IPR037402">
    <property type="entry name" value="YidZ_PBP2"/>
</dbReference>
<protein>
    <submittedName>
        <fullName evidence="6">LysR family transcriptional regulator</fullName>
    </submittedName>
</protein>
<evidence type="ECO:0000313" key="7">
    <source>
        <dbReference type="Proteomes" id="UP000251800"/>
    </source>
</evidence>
<dbReference type="PANTHER" id="PTHR30118:SF15">
    <property type="entry name" value="TRANSCRIPTIONAL REGULATORY PROTEIN"/>
    <property type="match status" value="1"/>
</dbReference>
<name>A0A363UPM3_9GAMM</name>